<name>X1RA08_9ZZZZ</name>
<organism evidence="1">
    <name type="scientific">marine sediment metagenome</name>
    <dbReference type="NCBI Taxonomy" id="412755"/>
    <lineage>
        <taxon>unclassified sequences</taxon>
        <taxon>metagenomes</taxon>
        <taxon>ecological metagenomes</taxon>
    </lineage>
</organism>
<comment type="caution">
    <text evidence="1">The sequence shown here is derived from an EMBL/GenBank/DDBJ whole genome shotgun (WGS) entry which is preliminary data.</text>
</comment>
<evidence type="ECO:0000313" key="1">
    <source>
        <dbReference type="EMBL" id="GAI77398.1"/>
    </source>
</evidence>
<dbReference type="EMBL" id="BARW01009195">
    <property type="protein sequence ID" value="GAI77398.1"/>
    <property type="molecule type" value="Genomic_DNA"/>
</dbReference>
<sequence>MGSFICSISERDWIIAGVKGIYGNKEGNVNQNGTYREFSPSTKYSIIRDLIGMKKGDTVFFHVLTNYGPSKVCGIYIVRTDFCFDSLLHQETGLTVFVINLFFIQIEPYLYTSFAGFYKRNGNFSIGKNIHGYINKGFGLIDIFDDFFLRIIVEGKVDFGFGQGGNRYSYGKDEDEKCKNTKLSIPF</sequence>
<protein>
    <submittedName>
        <fullName evidence="1">Uncharacterized protein</fullName>
    </submittedName>
</protein>
<dbReference type="Gene3D" id="3.10.590.10">
    <property type="entry name" value="ph1033 like domains"/>
    <property type="match status" value="1"/>
</dbReference>
<accession>X1RA08</accession>
<dbReference type="AlphaFoldDB" id="X1RA08"/>
<reference evidence="1" key="1">
    <citation type="journal article" date="2014" name="Front. Microbiol.">
        <title>High frequency of phylogenetically diverse reductive dehalogenase-homologous genes in deep subseafloor sedimentary metagenomes.</title>
        <authorList>
            <person name="Kawai M."/>
            <person name="Futagami T."/>
            <person name="Toyoda A."/>
            <person name="Takaki Y."/>
            <person name="Nishi S."/>
            <person name="Hori S."/>
            <person name="Arai W."/>
            <person name="Tsubouchi T."/>
            <person name="Morono Y."/>
            <person name="Uchiyama I."/>
            <person name="Ito T."/>
            <person name="Fujiyama A."/>
            <person name="Inagaki F."/>
            <person name="Takami H."/>
        </authorList>
    </citation>
    <scope>NUCLEOTIDE SEQUENCE</scope>
    <source>
        <strain evidence="1">Expedition CK06-06</strain>
    </source>
</reference>
<proteinExistence type="predicted"/>
<gene>
    <name evidence="1" type="ORF">S12H4_18584</name>
</gene>